<gene>
    <name evidence="3" type="ORF">GCM10022419_099190</name>
</gene>
<dbReference type="PROSITE" id="PS01125">
    <property type="entry name" value="ROK"/>
    <property type="match status" value="1"/>
</dbReference>
<evidence type="ECO:0000313" key="4">
    <source>
        <dbReference type="Proteomes" id="UP001500630"/>
    </source>
</evidence>
<dbReference type="InterPro" id="IPR000600">
    <property type="entry name" value="ROK"/>
</dbReference>
<dbReference type="Pfam" id="PF00480">
    <property type="entry name" value="ROK"/>
    <property type="match status" value="1"/>
</dbReference>
<dbReference type="Gene3D" id="3.30.420.40">
    <property type="match status" value="2"/>
</dbReference>
<organism evidence="3 4">
    <name type="scientific">Nonomuraea rosea</name>
    <dbReference type="NCBI Taxonomy" id="638574"/>
    <lineage>
        <taxon>Bacteria</taxon>
        <taxon>Bacillati</taxon>
        <taxon>Actinomycetota</taxon>
        <taxon>Actinomycetes</taxon>
        <taxon>Streptosporangiales</taxon>
        <taxon>Streptosporangiaceae</taxon>
        <taxon>Nonomuraea</taxon>
    </lineage>
</organism>
<evidence type="ECO:0000256" key="1">
    <source>
        <dbReference type="ARBA" id="ARBA00006479"/>
    </source>
</evidence>
<dbReference type="Gene3D" id="1.10.10.10">
    <property type="entry name" value="Winged helix-like DNA-binding domain superfamily/Winged helix DNA-binding domain"/>
    <property type="match status" value="1"/>
</dbReference>
<sequence length="410" mass="42880">MIEPPRTVSGDVAGVAVSGSLSSELGSARDSPAVTTVLAEILKHGPIPRIEVARRTGLSQGAVTKAVARLTEQGLISTHDNRRSSTPGRPVQPISVQEEARLAIGITVRVDEVFGVATTMRANVLHSIHRPLASTASPVVVEGVADVVHDLLDRLGADAERVVGVGVAVSGDVDKATGIVRNSPRLNWSAVPLRELIHEQCDLPVVVDNDVRALSIAEEWFGIGIDSGSFAIVTIGAGIGCGLYVNGDVVEGDHGVAGEIGHLPLAPGDLLCTCGRRGCVETVASSSAIVHAVRDAKNDPLMTMREAVALARAGDVEARAAFERAGSMIGLALATMANLVGPSVILVAGESVTNYDLFERRVREAFDDHVFGSARACKIIARSHTFEDWARGSAASVIRSMLDGTLTTHS</sequence>
<proteinExistence type="inferred from homology"/>
<accession>A0ABP6Z5Y1</accession>
<dbReference type="SUPFAM" id="SSF53067">
    <property type="entry name" value="Actin-like ATPase domain"/>
    <property type="match status" value="1"/>
</dbReference>
<evidence type="ECO:0000259" key="2">
    <source>
        <dbReference type="Pfam" id="PF12802"/>
    </source>
</evidence>
<comment type="caution">
    <text evidence="3">The sequence shown here is derived from an EMBL/GenBank/DDBJ whole genome shotgun (WGS) entry which is preliminary data.</text>
</comment>
<dbReference type="InterPro" id="IPR049874">
    <property type="entry name" value="ROK_cs"/>
</dbReference>
<keyword evidence="4" id="KW-1185">Reference proteome</keyword>
<dbReference type="InterPro" id="IPR000835">
    <property type="entry name" value="HTH_MarR-typ"/>
</dbReference>
<dbReference type="InterPro" id="IPR043129">
    <property type="entry name" value="ATPase_NBD"/>
</dbReference>
<dbReference type="PANTHER" id="PTHR18964:SF149">
    <property type="entry name" value="BIFUNCTIONAL UDP-N-ACETYLGLUCOSAMINE 2-EPIMERASE_N-ACETYLMANNOSAMINE KINASE"/>
    <property type="match status" value="1"/>
</dbReference>
<protein>
    <submittedName>
        <fullName evidence="3">ROK family protein</fullName>
    </submittedName>
</protein>
<dbReference type="InterPro" id="IPR036388">
    <property type="entry name" value="WH-like_DNA-bd_sf"/>
</dbReference>
<dbReference type="Pfam" id="PF12802">
    <property type="entry name" value="MarR_2"/>
    <property type="match status" value="1"/>
</dbReference>
<dbReference type="EMBL" id="BAABDQ010000034">
    <property type="protein sequence ID" value="GAA3599528.1"/>
    <property type="molecule type" value="Genomic_DNA"/>
</dbReference>
<dbReference type="InterPro" id="IPR036390">
    <property type="entry name" value="WH_DNA-bd_sf"/>
</dbReference>
<comment type="similarity">
    <text evidence="1">Belongs to the ROK (NagC/XylR) family.</text>
</comment>
<dbReference type="CDD" id="cd00090">
    <property type="entry name" value="HTH_ARSR"/>
    <property type="match status" value="1"/>
</dbReference>
<dbReference type="Proteomes" id="UP001500630">
    <property type="component" value="Unassembled WGS sequence"/>
</dbReference>
<evidence type="ECO:0000313" key="3">
    <source>
        <dbReference type="EMBL" id="GAA3599528.1"/>
    </source>
</evidence>
<feature type="domain" description="HTH marR-type" evidence="2">
    <location>
        <begin position="32"/>
        <end position="81"/>
    </location>
</feature>
<name>A0ABP6Z5Y1_9ACTN</name>
<dbReference type="SUPFAM" id="SSF46785">
    <property type="entry name" value="Winged helix' DNA-binding domain"/>
    <property type="match status" value="1"/>
</dbReference>
<reference evidence="4" key="1">
    <citation type="journal article" date="2019" name="Int. J. Syst. Evol. Microbiol.">
        <title>The Global Catalogue of Microorganisms (GCM) 10K type strain sequencing project: providing services to taxonomists for standard genome sequencing and annotation.</title>
        <authorList>
            <consortium name="The Broad Institute Genomics Platform"/>
            <consortium name="The Broad Institute Genome Sequencing Center for Infectious Disease"/>
            <person name="Wu L."/>
            <person name="Ma J."/>
        </authorList>
    </citation>
    <scope>NUCLEOTIDE SEQUENCE [LARGE SCALE GENOMIC DNA]</scope>
    <source>
        <strain evidence="4">JCM 17326</strain>
    </source>
</reference>
<dbReference type="PANTHER" id="PTHR18964">
    <property type="entry name" value="ROK (REPRESSOR, ORF, KINASE) FAMILY"/>
    <property type="match status" value="1"/>
</dbReference>
<dbReference type="InterPro" id="IPR011991">
    <property type="entry name" value="ArsR-like_HTH"/>
</dbReference>